<reference evidence="1" key="2">
    <citation type="submission" date="2025-03" db="EMBL/GenBank/DDBJ databases">
        <authorList>
            <consortium name="ELIXIR-Norway"/>
            <consortium name="Elixir Norway"/>
        </authorList>
    </citation>
    <scope>NUCLEOTIDE SEQUENCE</scope>
</reference>
<protein>
    <submittedName>
        <fullName evidence="1">Uncharacterized protein</fullName>
    </submittedName>
</protein>
<organism evidence="1 2">
    <name type="scientific">Rangifer tarandus platyrhynchus</name>
    <name type="common">Svalbard reindeer</name>
    <dbReference type="NCBI Taxonomy" id="3082113"/>
    <lineage>
        <taxon>Eukaryota</taxon>
        <taxon>Metazoa</taxon>
        <taxon>Chordata</taxon>
        <taxon>Craniata</taxon>
        <taxon>Vertebrata</taxon>
        <taxon>Euteleostomi</taxon>
        <taxon>Mammalia</taxon>
        <taxon>Eutheria</taxon>
        <taxon>Laurasiatheria</taxon>
        <taxon>Artiodactyla</taxon>
        <taxon>Ruminantia</taxon>
        <taxon>Pecora</taxon>
        <taxon>Cervidae</taxon>
        <taxon>Odocoileinae</taxon>
        <taxon>Rangifer</taxon>
    </lineage>
</organism>
<accession>A0AC59ZBI1</accession>
<dbReference type="Proteomes" id="UP001162501">
    <property type="component" value="Chromosome 27"/>
</dbReference>
<proteinExistence type="predicted"/>
<gene>
    <name evidence="1" type="ORF">MRATA1EN22A_LOCUS16374</name>
</gene>
<name>A0AC59ZBI1_RANTA</name>
<reference evidence="1" key="1">
    <citation type="submission" date="2023-05" db="EMBL/GenBank/DDBJ databases">
        <authorList>
            <consortium name="ELIXIR-Norway"/>
        </authorList>
    </citation>
    <scope>NUCLEOTIDE SEQUENCE</scope>
</reference>
<evidence type="ECO:0000313" key="1">
    <source>
        <dbReference type="EMBL" id="CAN0356231.1"/>
    </source>
</evidence>
<sequence length="98" mass="10439">MRTDTNLARDRGAEPGVANQPKPEDSPTGWNQGSTPPPAPHPRECGSYRPFQKKPPARGPAVRPRQLLSTSALSAEHPAVRIPAATPGPPRSARPPPQ</sequence>
<dbReference type="EMBL" id="OX596111">
    <property type="protein sequence ID" value="CAN0356231.1"/>
    <property type="molecule type" value="Genomic_DNA"/>
</dbReference>
<evidence type="ECO:0000313" key="2">
    <source>
        <dbReference type="Proteomes" id="UP001162501"/>
    </source>
</evidence>
<feature type="non-terminal residue" evidence="1">
    <location>
        <position position="98"/>
    </location>
</feature>